<feature type="non-terminal residue" evidence="1">
    <location>
        <position position="178"/>
    </location>
</feature>
<reference evidence="1" key="1">
    <citation type="submission" date="2018-05" db="EMBL/GenBank/DDBJ databases">
        <authorList>
            <person name="Lanie J.A."/>
            <person name="Ng W.-L."/>
            <person name="Kazmierczak K.M."/>
            <person name="Andrzejewski T.M."/>
            <person name="Davidsen T.M."/>
            <person name="Wayne K.J."/>
            <person name="Tettelin H."/>
            <person name="Glass J.I."/>
            <person name="Rusch D."/>
            <person name="Podicherti R."/>
            <person name="Tsui H.-C.T."/>
            <person name="Winkler M.E."/>
        </authorList>
    </citation>
    <scope>NUCLEOTIDE SEQUENCE</scope>
</reference>
<dbReference type="Pfam" id="PF24175">
    <property type="entry name" value="SU10_adaptor"/>
    <property type="match status" value="1"/>
</dbReference>
<organism evidence="1">
    <name type="scientific">marine metagenome</name>
    <dbReference type="NCBI Taxonomy" id="408172"/>
    <lineage>
        <taxon>unclassified sequences</taxon>
        <taxon>metagenomes</taxon>
        <taxon>ecological metagenomes</taxon>
    </lineage>
</organism>
<evidence type="ECO:0000313" key="1">
    <source>
        <dbReference type="EMBL" id="SVE47729.1"/>
    </source>
</evidence>
<dbReference type="InterPro" id="IPR056209">
    <property type="entry name" value="SU10_adaptor"/>
</dbReference>
<dbReference type="EMBL" id="UINC01220004">
    <property type="protein sequence ID" value="SVE47729.1"/>
    <property type="molecule type" value="Genomic_DNA"/>
</dbReference>
<gene>
    <name evidence="1" type="ORF">METZ01_LOCUS500583</name>
</gene>
<dbReference type="AlphaFoldDB" id="A0A383DTU9"/>
<name>A0A383DTU9_9ZZZZ</name>
<accession>A0A383DTU9</accession>
<proteinExistence type="predicted"/>
<protein>
    <submittedName>
        <fullName evidence="1">Uncharacterized protein</fullName>
    </submittedName>
</protein>
<sequence length="178" mass="20461">MATSGTTSFDLSVDELIEEAYERCGLELRTGYDLETARRSLNLLIAEWGNRGLNQWLITKSNFTVTEGTNYEDLGTDVVDITSAVIQRDNVDYQLTRISRSDFLYTPNKSTESKPSQFFLERHITPRLYLYPTPENSTDIIYYYALTRMQDAGDYTNNMETVFRFLPCMTAGLAYYLA</sequence>